<name>A0ABS3D2Z7_9ALTE</name>
<protein>
    <submittedName>
        <fullName evidence="1">Uncharacterized protein</fullName>
    </submittedName>
</protein>
<keyword evidence="2" id="KW-1185">Reference proteome</keyword>
<gene>
    <name evidence="1" type="ORF">J0A65_24335</name>
</gene>
<dbReference type="RefSeq" id="WP_206596836.1">
    <property type="nucleotide sequence ID" value="NZ_JAFKCS010000326.1"/>
</dbReference>
<evidence type="ECO:0000313" key="1">
    <source>
        <dbReference type="EMBL" id="MBN7823015.1"/>
    </source>
</evidence>
<evidence type="ECO:0000313" key="2">
    <source>
        <dbReference type="Proteomes" id="UP000663992"/>
    </source>
</evidence>
<dbReference type="EMBL" id="JAFKCS010000326">
    <property type="protein sequence ID" value="MBN7823015.1"/>
    <property type="molecule type" value="Genomic_DNA"/>
</dbReference>
<organism evidence="1 2">
    <name type="scientific">Bowmanella yangjiangensis</name>
    <dbReference type="NCBI Taxonomy" id="2811230"/>
    <lineage>
        <taxon>Bacteria</taxon>
        <taxon>Pseudomonadati</taxon>
        <taxon>Pseudomonadota</taxon>
        <taxon>Gammaproteobacteria</taxon>
        <taxon>Alteromonadales</taxon>
        <taxon>Alteromonadaceae</taxon>
        <taxon>Bowmanella</taxon>
    </lineage>
</organism>
<reference evidence="1 2" key="1">
    <citation type="submission" date="2021-03" db="EMBL/GenBank/DDBJ databases">
        <title>novel species isolated from a fishpond in China.</title>
        <authorList>
            <person name="Lu H."/>
            <person name="Cai Z."/>
        </authorList>
    </citation>
    <scope>NUCLEOTIDE SEQUENCE [LARGE SCALE GENOMIC DNA]</scope>
    <source>
        <strain evidence="1 2">Y57</strain>
    </source>
</reference>
<dbReference type="PROSITE" id="PS51257">
    <property type="entry name" value="PROKAR_LIPOPROTEIN"/>
    <property type="match status" value="1"/>
</dbReference>
<comment type="caution">
    <text evidence="1">The sequence shown here is derived from an EMBL/GenBank/DDBJ whole genome shotgun (WGS) entry which is preliminary data.</text>
</comment>
<proteinExistence type="predicted"/>
<dbReference type="Proteomes" id="UP000663992">
    <property type="component" value="Unassembled WGS sequence"/>
</dbReference>
<sequence>MIRVLKYALIALGALLACVLLAIAIVLLVNVAGMDADATYELRGRYKPSADGKTYLVIEHDNGGGCGTLSLDGKPWSVPLDEAGETTPGVHTIECGGEIEFEIQSGSIYYFDYWGP</sequence>
<accession>A0ABS3D2Z7</accession>